<evidence type="ECO:0000256" key="1">
    <source>
        <dbReference type="SAM" id="MobiDB-lite"/>
    </source>
</evidence>
<sequence>MGKRLNETSKSEDEGLPPPPVVQRGPGRRTVNRPVNIRNSISSTSKTLAGSKRDLAQSSESAAINEPNKRQKSPTAPHVEVVPDVDLSRKSLPPVSGGVIEEIATNPPPAAVRASSDSGTQAHPMEVDSDDNQPRASAHNQCCHVVDDDAEEIAAAGGESARKGEKSGKSPNEREHVDPPTVDERGLLEDLSHIRAPEYTTSARDKTRAFRTHFSEPQDVPGQRGKVHHCNACKRKKAPKYMFTDEHSTLRCHMEASHEAKYTTWCKENNFESKLPKFLKAQKAADAASSRGRARYGALSHCVHTGRGDQELPAAGAGARRCRGLPAAVSVNAAGISSGLCALVIPSSLTSSSAWAANARVVRTFAVAVAIAVAHHHRKCWPTSLSSPLQRGVNL</sequence>
<keyword evidence="3" id="KW-1185">Reference proteome</keyword>
<feature type="region of interest" description="Disordered" evidence="1">
    <location>
        <begin position="1"/>
        <end position="140"/>
    </location>
</feature>
<protein>
    <submittedName>
        <fullName evidence="2">Uncharacterized protein</fullName>
    </submittedName>
</protein>
<dbReference type="Proteomes" id="UP000006514">
    <property type="component" value="Unassembled WGS sequence"/>
</dbReference>
<gene>
    <name evidence="2" type="ORF">AURDEDRAFT_178559</name>
</gene>
<evidence type="ECO:0000313" key="3">
    <source>
        <dbReference type="Proteomes" id="UP000006514"/>
    </source>
</evidence>
<organism evidence="2 3">
    <name type="scientific">Auricularia subglabra (strain TFB-10046 / SS5)</name>
    <name type="common">White-rot fungus</name>
    <name type="synonym">Auricularia delicata (strain TFB10046)</name>
    <dbReference type="NCBI Taxonomy" id="717982"/>
    <lineage>
        <taxon>Eukaryota</taxon>
        <taxon>Fungi</taxon>
        <taxon>Dikarya</taxon>
        <taxon>Basidiomycota</taxon>
        <taxon>Agaricomycotina</taxon>
        <taxon>Agaricomycetes</taxon>
        <taxon>Auriculariales</taxon>
        <taxon>Auriculariaceae</taxon>
        <taxon>Auricularia</taxon>
    </lineage>
</organism>
<dbReference type="EMBL" id="JH689035">
    <property type="protein sequence ID" value="EJD32376.1"/>
    <property type="molecule type" value="Genomic_DNA"/>
</dbReference>
<evidence type="ECO:0000313" key="2">
    <source>
        <dbReference type="EMBL" id="EJD32376.1"/>
    </source>
</evidence>
<proteinExistence type="predicted"/>
<feature type="region of interest" description="Disordered" evidence="1">
    <location>
        <begin position="155"/>
        <end position="185"/>
    </location>
</feature>
<reference evidence="3" key="1">
    <citation type="journal article" date="2012" name="Science">
        <title>The Paleozoic origin of enzymatic lignin decomposition reconstructed from 31 fungal genomes.</title>
        <authorList>
            <person name="Floudas D."/>
            <person name="Binder M."/>
            <person name="Riley R."/>
            <person name="Barry K."/>
            <person name="Blanchette R.A."/>
            <person name="Henrissat B."/>
            <person name="Martinez A.T."/>
            <person name="Otillar R."/>
            <person name="Spatafora J.W."/>
            <person name="Yadav J.S."/>
            <person name="Aerts A."/>
            <person name="Benoit I."/>
            <person name="Boyd A."/>
            <person name="Carlson A."/>
            <person name="Copeland A."/>
            <person name="Coutinho P.M."/>
            <person name="de Vries R.P."/>
            <person name="Ferreira P."/>
            <person name="Findley K."/>
            <person name="Foster B."/>
            <person name="Gaskell J."/>
            <person name="Glotzer D."/>
            <person name="Gorecki P."/>
            <person name="Heitman J."/>
            <person name="Hesse C."/>
            <person name="Hori C."/>
            <person name="Igarashi K."/>
            <person name="Jurgens J.A."/>
            <person name="Kallen N."/>
            <person name="Kersten P."/>
            <person name="Kohler A."/>
            <person name="Kuees U."/>
            <person name="Kumar T.K.A."/>
            <person name="Kuo A."/>
            <person name="LaButti K."/>
            <person name="Larrondo L.F."/>
            <person name="Lindquist E."/>
            <person name="Ling A."/>
            <person name="Lombard V."/>
            <person name="Lucas S."/>
            <person name="Lundell T."/>
            <person name="Martin R."/>
            <person name="McLaughlin D.J."/>
            <person name="Morgenstern I."/>
            <person name="Morin E."/>
            <person name="Murat C."/>
            <person name="Nagy L.G."/>
            <person name="Nolan M."/>
            <person name="Ohm R.A."/>
            <person name="Patyshakuliyeva A."/>
            <person name="Rokas A."/>
            <person name="Ruiz-Duenas F.J."/>
            <person name="Sabat G."/>
            <person name="Salamov A."/>
            <person name="Samejima M."/>
            <person name="Schmutz J."/>
            <person name="Slot J.C."/>
            <person name="St John F."/>
            <person name="Stenlid J."/>
            <person name="Sun H."/>
            <person name="Sun S."/>
            <person name="Syed K."/>
            <person name="Tsang A."/>
            <person name="Wiebenga A."/>
            <person name="Young D."/>
            <person name="Pisabarro A."/>
            <person name="Eastwood D.C."/>
            <person name="Martin F."/>
            <person name="Cullen D."/>
            <person name="Grigoriev I.V."/>
            <person name="Hibbett D.S."/>
        </authorList>
    </citation>
    <scope>NUCLEOTIDE SEQUENCE [LARGE SCALE GENOMIC DNA]</scope>
    <source>
        <strain evidence="3">TFB10046</strain>
    </source>
</reference>
<accession>J0L7R8</accession>
<feature type="compositionally biased region" description="Basic and acidic residues" evidence="1">
    <location>
        <begin position="160"/>
        <end position="185"/>
    </location>
</feature>
<name>J0L7R8_AURST</name>
<feature type="compositionally biased region" description="Basic and acidic residues" evidence="1">
    <location>
        <begin position="1"/>
        <end position="13"/>
    </location>
</feature>
<dbReference type="InParanoid" id="J0L7R8"/>
<dbReference type="KEGG" id="adl:AURDEDRAFT_178559"/>
<feature type="compositionally biased region" description="Polar residues" evidence="1">
    <location>
        <begin position="37"/>
        <end position="48"/>
    </location>
</feature>
<dbReference type="AlphaFoldDB" id="J0L7R8"/>